<feature type="region of interest" description="Disordered" evidence="1">
    <location>
        <begin position="1"/>
        <end position="20"/>
    </location>
</feature>
<evidence type="ECO:0000256" key="1">
    <source>
        <dbReference type="SAM" id="MobiDB-lite"/>
    </source>
</evidence>
<feature type="non-terminal residue" evidence="2">
    <location>
        <position position="70"/>
    </location>
</feature>
<keyword evidence="3" id="KW-1185">Reference proteome</keyword>
<reference evidence="2 3" key="1">
    <citation type="submission" date="2021-06" db="EMBL/GenBank/DDBJ databases">
        <authorList>
            <person name="Kallberg Y."/>
            <person name="Tangrot J."/>
            <person name="Rosling A."/>
        </authorList>
    </citation>
    <scope>NUCLEOTIDE SEQUENCE [LARGE SCALE GENOMIC DNA]</scope>
    <source>
        <strain evidence="2 3">120-4 pot B 10/14</strain>
    </source>
</reference>
<organism evidence="2 3">
    <name type="scientific">Gigaspora margarita</name>
    <dbReference type="NCBI Taxonomy" id="4874"/>
    <lineage>
        <taxon>Eukaryota</taxon>
        <taxon>Fungi</taxon>
        <taxon>Fungi incertae sedis</taxon>
        <taxon>Mucoromycota</taxon>
        <taxon>Glomeromycotina</taxon>
        <taxon>Glomeromycetes</taxon>
        <taxon>Diversisporales</taxon>
        <taxon>Gigasporaceae</taxon>
        <taxon>Gigaspora</taxon>
    </lineage>
</organism>
<accession>A0ABN7WAA6</accession>
<evidence type="ECO:0000313" key="2">
    <source>
        <dbReference type="EMBL" id="CAG8824328.1"/>
    </source>
</evidence>
<protein>
    <submittedName>
        <fullName evidence="2">17464_t:CDS:1</fullName>
    </submittedName>
</protein>
<proteinExistence type="predicted"/>
<gene>
    <name evidence="2" type="ORF">GMARGA_LOCUS28553</name>
</gene>
<dbReference type="EMBL" id="CAJVQB010036695">
    <property type="protein sequence ID" value="CAG8824328.1"/>
    <property type="molecule type" value="Genomic_DNA"/>
</dbReference>
<feature type="compositionally biased region" description="Basic and acidic residues" evidence="1">
    <location>
        <begin position="9"/>
        <end position="20"/>
    </location>
</feature>
<comment type="caution">
    <text evidence="2">The sequence shown here is derived from an EMBL/GenBank/DDBJ whole genome shotgun (WGS) entry which is preliminary data.</text>
</comment>
<evidence type="ECO:0000313" key="3">
    <source>
        <dbReference type="Proteomes" id="UP000789901"/>
    </source>
</evidence>
<sequence>MAPVLVVLDGKDPSRKGDQEKTTEEFVKIGFEVDNVDDLENMKCVCTWLFVATVFNSEHSSQSVDGVYIK</sequence>
<dbReference type="Proteomes" id="UP000789901">
    <property type="component" value="Unassembled WGS sequence"/>
</dbReference>
<name>A0ABN7WAA6_GIGMA</name>